<dbReference type="InterPro" id="IPR036249">
    <property type="entry name" value="Thioredoxin-like_sf"/>
</dbReference>
<dbReference type="KEGG" id="aht:ANTHELSMS3_05043"/>
<dbReference type="Gene3D" id="3.40.30.10">
    <property type="entry name" value="Glutaredoxin"/>
    <property type="match status" value="1"/>
</dbReference>
<evidence type="ECO:0000313" key="4">
    <source>
        <dbReference type="Proteomes" id="UP000203589"/>
    </source>
</evidence>
<dbReference type="AlphaFoldDB" id="A0A222EB55"/>
<dbReference type="PANTHER" id="PTHR32234">
    <property type="entry name" value="THIOL:DISULFIDE INTERCHANGE PROTEIN DSBD"/>
    <property type="match status" value="1"/>
</dbReference>
<protein>
    <submittedName>
        <fullName evidence="3">Thiol:disulfide interchange protein DsbD</fullName>
        <ecNumber evidence="3">1.8.1.8</ecNumber>
    </submittedName>
</protein>
<gene>
    <name evidence="3" type="ORF">ANTHELSMS3_05043</name>
</gene>
<dbReference type="PROSITE" id="PS00194">
    <property type="entry name" value="THIOREDOXIN_1"/>
    <property type="match status" value="1"/>
</dbReference>
<dbReference type="GO" id="GO:0045454">
    <property type="term" value="P:cell redox homeostasis"/>
    <property type="evidence" value="ECO:0007669"/>
    <property type="project" value="TreeGrafter"/>
</dbReference>
<proteinExistence type="predicted"/>
<evidence type="ECO:0000313" key="3">
    <source>
        <dbReference type="EMBL" id="ASP23426.1"/>
    </source>
</evidence>
<dbReference type="InterPro" id="IPR017937">
    <property type="entry name" value="Thioredoxin_CS"/>
</dbReference>
<accession>A0A222EB55</accession>
<name>A0A222EB55_9RHOB</name>
<keyword evidence="1" id="KW-0676">Redox-active center</keyword>
<keyword evidence="3" id="KW-0560">Oxidoreductase</keyword>
<sequence length="169" mass="18161">MSNGQVVFVNVTSDWCLTCKANKALVLERDPMRAALSADGITLMQADWTCPHDATSCYLESFDRYGIPFNAVYGPDAPEGIVLSEILTEQSLLKALDQFSTTLHLSPARQTDWPYRPTSQQKTIAVLAQSVACTASVDARNCQSTSPGKAGSTSWNEGSTIAAPVMTPA</sequence>
<dbReference type="GO" id="GO:0047134">
    <property type="term" value="F:protein-disulfide reductase [NAD(P)H] activity"/>
    <property type="evidence" value="ECO:0007669"/>
    <property type="project" value="UniProtKB-EC"/>
</dbReference>
<evidence type="ECO:0000256" key="1">
    <source>
        <dbReference type="ARBA" id="ARBA00023284"/>
    </source>
</evidence>
<keyword evidence="4" id="KW-1185">Reference proteome</keyword>
<keyword evidence="3" id="KW-0614">Plasmid</keyword>
<dbReference type="Proteomes" id="UP000203589">
    <property type="component" value="Plasmid pSMS3-1"/>
</dbReference>
<reference evidence="3 4" key="1">
    <citation type="submission" date="2017-07" db="EMBL/GenBank/DDBJ databases">
        <title>Genome Sequence of Antarctobacter heliothermus Strain SMS3 Isolated from a culture of the Diatom Skeletonema marinoi.</title>
        <authorList>
            <person name="Topel M."/>
            <person name="Pinder M.I.M."/>
            <person name="Johansson O.N."/>
            <person name="Kourtchenko O."/>
            <person name="Godhe A."/>
            <person name="Clarke A.K."/>
        </authorList>
    </citation>
    <scope>NUCLEOTIDE SEQUENCE [LARGE SCALE GENOMIC DNA]</scope>
    <source>
        <strain evidence="3 4">SMS3</strain>
        <plasmid evidence="4">Plasmid psms3-1</plasmid>
    </source>
</reference>
<dbReference type="Pfam" id="PF13899">
    <property type="entry name" value="Thioredoxin_7"/>
    <property type="match status" value="1"/>
</dbReference>
<dbReference type="CDD" id="cd02953">
    <property type="entry name" value="DsbDgamma"/>
    <property type="match status" value="1"/>
</dbReference>
<evidence type="ECO:0000256" key="2">
    <source>
        <dbReference type="SAM" id="MobiDB-lite"/>
    </source>
</evidence>
<feature type="compositionally biased region" description="Polar residues" evidence="2">
    <location>
        <begin position="141"/>
        <end position="159"/>
    </location>
</feature>
<dbReference type="PANTHER" id="PTHR32234:SF3">
    <property type="entry name" value="SUPPRESSION OF COPPER SENSITIVITY PROTEIN"/>
    <property type="match status" value="1"/>
</dbReference>
<organism evidence="3 4">
    <name type="scientific">Antarctobacter heliothermus</name>
    <dbReference type="NCBI Taxonomy" id="74033"/>
    <lineage>
        <taxon>Bacteria</taxon>
        <taxon>Pseudomonadati</taxon>
        <taxon>Pseudomonadota</taxon>
        <taxon>Alphaproteobacteria</taxon>
        <taxon>Rhodobacterales</taxon>
        <taxon>Roseobacteraceae</taxon>
        <taxon>Antarctobacter</taxon>
    </lineage>
</organism>
<dbReference type="EC" id="1.8.1.8" evidence="3"/>
<dbReference type="InterPro" id="IPR035671">
    <property type="entry name" value="DsbD_gamma"/>
</dbReference>
<feature type="region of interest" description="Disordered" evidence="2">
    <location>
        <begin position="141"/>
        <end position="169"/>
    </location>
</feature>
<geneLocation type="plasmid" evidence="4">
    <name>psms3-1</name>
</geneLocation>
<dbReference type="SUPFAM" id="SSF52833">
    <property type="entry name" value="Thioredoxin-like"/>
    <property type="match status" value="1"/>
</dbReference>
<dbReference type="EMBL" id="CP022541">
    <property type="protein sequence ID" value="ASP23426.1"/>
    <property type="molecule type" value="Genomic_DNA"/>
</dbReference>